<dbReference type="AlphaFoldDB" id="A0A730ZT98"/>
<dbReference type="InterPro" id="IPR015424">
    <property type="entry name" value="PyrdxlP-dep_Trfase"/>
</dbReference>
<dbReference type="GO" id="GO:0030170">
    <property type="term" value="F:pyridoxal phosphate binding"/>
    <property type="evidence" value="ECO:0007669"/>
    <property type="project" value="InterPro"/>
</dbReference>
<evidence type="ECO:0000256" key="3">
    <source>
        <dbReference type="ARBA" id="ARBA00008392"/>
    </source>
</evidence>
<comment type="similarity">
    <text evidence="3">Belongs to the class-II pyridoxal-phosphate-dependent aminotransferase family.</text>
</comment>
<reference evidence="12" key="1">
    <citation type="journal article" date="2018" name="Genome Biol.">
        <title>SKESA: strategic k-mer extension for scrupulous assemblies.</title>
        <authorList>
            <person name="Souvorov A."/>
            <person name="Agarwala R."/>
            <person name="Lipman D.J."/>
        </authorList>
    </citation>
    <scope>NUCLEOTIDE SEQUENCE</scope>
    <source>
        <strain evidence="12">23-88</strain>
    </source>
</reference>
<dbReference type="GO" id="GO:0033014">
    <property type="term" value="P:tetrapyrrole biosynthetic process"/>
    <property type="evidence" value="ECO:0007669"/>
    <property type="project" value="InterPro"/>
</dbReference>
<dbReference type="NCBIfam" id="TIGR01821">
    <property type="entry name" value="5aminolev_synth"/>
    <property type="match status" value="1"/>
</dbReference>
<comment type="cofactor">
    <cofactor evidence="1">
        <name>pyridoxal 5'-phosphate</name>
        <dbReference type="ChEBI" id="CHEBI:597326"/>
    </cofactor>
</comment>
<dbReference type="SUPFAM" id="SSF53383">
    <property type="entry name" value="PLP-dependent transferases"/>
    <property type="match status" value="1"/>
</dbReference>
<dbReference type="InterPro" id="IPR050087">
    <property type="entry name" value="AON_synthase_class-II"/>
</dbReference>
<dbReference type="PANTHER" id="PTHR13693:SF102">
    <property type="entry name" value="2-AMINO-3-KETOBUTYRATE COENZYME A LIGASE, MITOCHONDRIAL"/>
    <property type="match status" value="1"/>
</dbReference>
<dbReference type="CDD" id="cd06454">
    <property type="entry name" value="KBL_like"/>
    <property type="match status" value="1"/>
</dbReference>
<evidence type="ECO:0000313" key="12">
    <source>
        <dbReference type="EMBL" id="HAE4190631.1"/>
    </source>
</evidence>
<dbReference type="InterPro" id="IPR015422">
    <property type="entry name" value="PyrdxlP-dep_Trfase_small"/>
</dbReference>
<evidence type="ECO:0000256" key="5">
    <source>
        <dbReference type="ARBA" id="ARBA00022679"/>
    </source>
</evidence>
<sequence>MNVLEFIEEKLEETKKKGQFREYINLERFANSAPWAVEHNSDGMHRINVWCSNDYLAMSHHPVVIQATIDAVTKVGLGTCGARSISGTSLYHYELEELLGRVYRKESALVFSTGFSANDATLSTLCDIIPNLVVFSDELNHASMIYGIRYSKAEKQVFRHNDLTHLEELLQATDPERPKLIAFESLYSMDGDFSPLQEIVGLAEKYQALTYLDEIHSAGIYGEHGLGYAEQQGVLDKITVIQGGFGKSYGAAGGYIAAPRVVVEAVRSWAPAFVFSTSAPAPVVAAALASFKYNYENNIQRNHLIDIVNHLKSGLHMLGIPLISEDSHILPVLVGDPYRNKQISKTLRDEFNIYVQPVNAPTVPAGKERLRVTPTSAHSHEDVDIFLSALQEIWTGSGRRK</sequence>
<dbReference type="Gene3D" id="3.40.640.10">
    <property type="entry name" value="Type I PLP-dependent aspartate aminotransferase-like (Major domain)"/>
    <property type="match status" value="1"/>
</dbReference>
<evidence type="ECO:0000256" key="2">
    <source>
        <dbReference type="ARBA" id="ARBA00005029"/>
    </source>
</evidence>
<dbReference type="InterPro" id="IPR015421">
    <property type="entry name" value="PyrdxlP-dep_Trfase_major"/>
</dbReference>
<evidence type="ECO:0000256" key="1">
    <source>
        <dbReference type="ARBA" id="ARBA00001933"/>
    </source>
</evidence>
<dbReference type="InterPro" id="IPR004839">
    <property type="entry name" value="Aminotransferase_I/II_large"/>
</dbReference>
<gene>
    <name evidence="12" type="primary">hemA</name>
    <name evidence="12" type="ORF">GND90_003659</name>
</gene>
<organism evidence="12">
    <name type="scientific">Salmonella enterica subsp. houtenae serovar 1,40:z4,z32:-</name>
    <dbReference type="NCBI Taxonomy" id="1967604"/>
    <lineage>
        <taxon>Bacteria</taxon>
        <taxon>Pseudomonadati</taxon>
        <taxon>Pseudomonadota</taxon>
        <taxon>Gammaproteobacteria</taxon>
        <taxon>Enterobacterales</taxon>
        <taxon>Enterobacteriaceae</taxon>
        <taxon>Salmonella</taxon>
    </lineage>
</organism>
<evidence type="ECO:0000256" key="8">
    <source>
        <dbReference type="ARBA" id="ARBA00031691"/>
    </source>
</evidence>
<evidence type="ECO:0000256" key="6">
    <source>
        <dbReference type="ARBA" id="ARBA00022898"/>
    </source>
</evidence>
<dbReference type="EC" id="2.3.1.37" evidence="4"/>
<proteinExistence type="inferred from homology"/>
<keyword evidence="6" id="KW-0663">Pyridoxal phosphate</keyword>
<name>A0A730ZT98_SALHO</name>
<dbReference type="InterPro" id="IPR010961">
    <property type="entry name" value="4pyrrol_synth_NH2levulA_synth"/>
</dbReference>
<dbReference type="GO" id="GO:0003870">
    <property type="term" value="F:5-aminolevulinate synthase activity"/>
    <property type="evidence" value="ECO:0007669"/>
    <property type="project" value="UniProtKB-EC"/>
</dbReference>
<dbReference type="FunFam" id="3.40.640.10:FF:000006">
    <property type="entry name" value="5-aminolevulinate synthase, mitochondrial"/>
    <property type="match status" value="1"/>
</dbReference>
<accession>A0A730ZT98</accession>
<comment type="caution">
    <text evidence="12">The sequence shown here is derived from an EMBL/GenBank/DDBJ whole genome shotgun (WGS) entry which is preliminary data.</text>
</comment>
<feature type="domain" description="Aminotransferase class I/classII large" evidence="11">
    <location>
        <begin position="50"/>
        <end position="390"/>
    </location>
</feature>
<comment type="pathway">
    <text evidence="2">Porphyrin-containing compound metabolism; protoporphyrin-IX biosynthesis; 5-aminolevulinate from glycine: step 1/1.</text>
</comment>
<protein>
    <recommendedName>
        <fullName evidence="4">5-aminolevulinate synthase</fullName>
        <ecNumber evidence="4">2.3.1.37</ecNumber>
    </recommendedName>
    <alternativeName>
        <fullName evidence="8">5-aminolevulinic acid synthase</fullName>
    </alternativeName>
    <alternativeName>
        <fullName evidence="9">Delta-ALA synthase</fullName>
    </alternativeName>
    <alternativeName>
        <fullName evidence="10">Delta-aminolevulinate synthase</fullName>
    </alternativeName>
</protein>
<evidence type="ECO:0000259" key="11">
    <source>
        <dbReference type="Pfam" id="PF00155"/>
    </source>
</evidence>
<dbReference type="Gene3D" id="3.90.1150.10">
    <property type="entry name" value="Aspartate Aminotransferase, domain 1"/>
    <property type="match status" value="1"/>
</dbReference>
<keyword evidence="7 12" id="KW-0012">Acyltransferase</keyword>
<dbReference type="EMBL" id="DAARWD010000020">
    <property type="protein sequence ID" value="HAE4190631.1"/>
    <property type="molecule type" value="Genomic_DNA"/>
</dbReference>
<evidence type="ECO:0000256" key="4">
    <source>
        <dbReference type="ARBA" id="ARBA00013257"/>
    </source>
</evidence>
<keyword evidence="5 12" id="KW-0808">Transferase</keyword>
<evidence type="ECO:0000256" key="9">
    <source>
        <dbReference type="ARBA" id="ARBA00031945"/>
    </source>
</evidence>
<reference evidence="12" key="2">
    <citation type="submission" date="2018-07" db="EMBL/GenBank/DDBJ databases">
        <authorList>
            <consortium name="NCBI Pathogen Detection Project"/>
        </authorList>
    </citation>
    <scope>NUCLEOTIDE SEQUENCE</scope>
    <source>
        <strain evidence="12">23-88</strain>
    </source>
</reference>
<dbReference type="PANTHER" id="PTHR13693">
    <property type="entry name" value="CLASS II AMINOTRANSFERASE/8-AMINO-7-OXONONANOATE SYNTHASE"/>
    <property type="match status" value="1"/>
</dbReference>
<evidence type="ECO:0000256" key="10">
    <source>
        <dbReference type="ARBA" id="ARBA00032773"/>
    </source>
</evidence>
<dbReference type="Pfam" id="PF00155">
    <property type="entry name" value="Aminotran_1_2"/>
    <property type="match status" value="1"/>
</dbReference>
<evidence type="ECO:0000256" key="7">
    <source>
        <dbReference type="ARBA" id="ARBA00023315"/>
    </source>
</evidence>